<dbReference type="EMBL" id="OZ075134">
    <property type="protein sequence ID" value="CAL4992123.1"/>
    <property type="molecule type" value="Genomic_DNA"/>
</dbReference>
<organism evidence="1 2">
    <name type="scientific">Urochloa decumbens</name>
    <dbReference type="NCBI Taxonomy" id="240449"/>
    <lineage>
        <taxon>Eukaryota</taxon>
        <taxon>Viridiplantae</taxon>
        <taxon>Streptophyta</taxon>
        <taxon>Embryophyta</taxon>
        <taxon>Tracheophyta</taxon>
        <taxon>Spermatophyta</taxon>
        <taxon>Magnoliopsida</taxon>
        <taxon>Liliopsida</taxon>
        <taxon>Poales</taxon>
        <taxon>Poaceae</taxon>
        <taxon>PACMAD clade</taxon>
        <taxon>Panicoideae</taxon>
        <taxon>Panicodae</taxon>
        <taxon>Paniceae</taxon>
        <taxon>Melinidinae</taxon>
        <taxon>Urochloa</taxon>
    </lineage>
</organism>
<protein>
    <submittedName>
        <fullName evidence="1">Uncharacterized protein</fullName>
    </submittedName>
</protein>
<dbReference type="Proteomes" id="UP001497457">
    <property type="component" value="Chromosome 24b"/>
</dbReference>
<name>A0ABC9B473_9POAL</name>
<reference evidence="2" key="1">
    <citation type="submission" date="2024-06" db="EMBL/GenBank/DDBJ databases">
        <authorList>
            <person name="Ryan C."/>
        </authorList>
    </citation>
    <scope>NUCLEOTIDE SEQUENCE [LARGE SCALE GENOMIC DNA]</scope>
</reference>
<evidence type="ECO:0000313" key="2">
    <source>
        <dbReference type="Proteomes" id="UP001497457"/>
    </source>
</evidence>
<reference evidence="1 2" key="2">
    <citation type="submission" date="2024-10" db="EMBL/GenBank/DDBJ databases">
        <authorList>
            <person name="Ryan C."/>
        </authorList>
    </citation>
    <scope>NUCLEOTIDE SEQUENCE [LARGE SCALE GENOMIC DNA]</scope>
</reference>
<accession>A0ABC9B473</accession>
<gene>
    <name evidence="1" type="ORF">URODEC1_LOCUS60969</name>
</gene>
<dbReference type="AlphaFoldDB" id="A0ABC9B473"/>
<sequence length="98" mass="10790">MPIPKDPSRKGSLRIKFDIEFPTMLTANQKSTVTRLFGVQRDMDKDGHGENMVVVDSHVLCQPPQVANQKMAATHHGENSRSGRVIYIGSVPVCVNSS</sequence>
<proteinExistence type="predicted"/>
<evidence type="ECO:0000313" key="1">
    <source>
        <dbReference type="EMBL" id="CAL4992123.1"/>
    </source>
</evidence>
<keyword evidence="2" id="KW-1185">Reference proteome</keyword>